<dbReference type="Gene3D" id="3.40.50.880">
    <property type="match status" value="1"/>
</dbReference>
<reference evidence="2" key="1">
    <citation type="journal article" date="2020" name="bioRxiv">
        <title>Comparative genomics of Chlamydomonas.</title>
        <authorList>
            <person name="Craig R.J."/>
            <person name="Hasan A.R."/>
            <person name="Ness R.W."/>
            <person name="Keightley P.D."/>
        </authorList>
    </citation>
    <scope>NUCLEOTIDE SEQUENCE</scope>
    <source>
        <strain evidence="2">CCAP 11/70</strain>
    </source>
</reference>
<feature type="region of interest" description="Disordered" evidence="1">
    <location>
        <begin position="545"/>
        <end position="564"/>
    </location>
</feature>
<feature type="compositionally biased region" description="Pro residues" evidence="1">
    <location>
        <begin position="440"/>
        <end position="465"/>
    </location>
</feature>
<feature type="compositionally biased region" description="Pro residues" evidence="1">
    <location>
        <begin position="333"/>
        <end position="398"/>
    </location>
</feature>
<accession>A0A835XRV8</accession>
<feature type="compositionally biased region" description="Pro residues" evidence="1">
    <location>
        <begin position="258"/>
        <end position="277"/>
    </location>
</feature>
<organism evidence="2 3">
    <name type="scientific">Edaphochlamys debaryana</name>
    <dbReference type="NCBI Taxonomy" id="47281"/>
    <lineage>
        <taxon>Eukaryota</taxon>
        <taxon>Viridiplantae</taxon>
        <taxon>Chlorophyta</taxon>
        <taxon>core chlorophytes</taxon>
        <taxon>Chlorophyceae</taxon>
        <taxon>CS clade</taxon>
        <taxon>Chlamydomonadales</taxon>
        <taxon>Chlamydomonadales incertae sedis</taxon>
        <taxon>Edaphochlamys</taxon>
    </lineage>
</organism>
<feature type="region of interest" description="Disordered" evidence="1">
    <location>
        <begin position="810"/>
        <end position="891"/>
    </location>
</feature>
<keyword evidence="3" id="KW-1185">Reference proteome</keyword>
<proteinExistence type="predicted"/>
<feature type="compositionally biased region" description="Pro residues" evidence="1">
    <location>
        <begin position="284"/>
        <end position="312"/>
    </location>
</feature>
<feature type="compositionally biased region" description="Pro residues" evidence="1">
    <location>
        <begin position="548"/>
        <end position="557"/>
    </location>
</feature>
<comment type="caution">
    <text evidence="2">The sequence shown here is derived from an EMBL/GenBank/DDBJ whole genome shotgun (WGS) entry which is preliminary data.</text>
</comment>
<feature type="compositionally biased region" description="Basic and acidic residues" evidence="1">
    <location>
        <begin position="864"/>
        <end position="874"/>
    </location>
</feature>
<gene>
    <name evidence="2" type="ORF">HYH03_016295</name>
</gene>
<dbReference type="EMBL" id="JAEHOE010000139">
    <property type="protein sequence ID" value="KAG2484909.1"/>
    <property type="molecule type" value="Genomic_DNA"/>
</dbReference>
<dbReference type="OrthoDB" id="561268at2759"/>
<dbReference type="AlphaFoldDB" id="A0A835XRV8"/>
<feature type="region of interest" description="Disordered" evidence="1">
    <location>
        <begin position="258"/>
        <end position="473"/>
    </location>
</feature>
<protein>
    <submittedName>
        <fullName evidence="2">Uncharacterized protein</fullName>
    </submittedName>
</protein>
<name>A0A835XRV8_9CHLO</name>
<dbReference type="InterPro" id="IPR029062">
    <property type="entry name" value="Class_I_gatase-like"/>
</dbReference>
<feature type="compositionally biased region" description="Pro residues" evidence="1">
    <location>
        <begin position="421"/>
        <end position="433"/>
    </location>
</feature>
<evidence type="ECO:0000256" key="1">
    <source>
        <dbReference type="SAM" id="MobiDB-lite"/>
    </source>
</evidence>
<evidence type="ECO:0000313" key="3">
    <source>
        <dbReference type="Proteomes" id="UP000612055"/>
    </source>
</evidence>
<sequence>MTRAQDQPQGSRALRCWCTAIRPSYSIRRSRHRSSRSAVRQASRDGIATAGFFQVTQSQPLNLSSLPALHATAAYVIPFQAPAGPSYSAAEGAGDNSTAAAALTAFVKGGGNLILLGNTGTGTALGLISRVLGQPLGCKPASAQFRVRQPASAASVLPSVPGGLTEVSLPIGPGSGGESGGVGLLECSLDSGATPWLQPAAGNTMMRGVATTLGAPSSVGPAFVWALGRGRVVWLGATYDADTPTEWVDILAAAATAPPAPPEGFAPEPSPPPPSPAPLRCQNIPPPPVYPAPAYPPSPSTSAPVYPPPSGPASPLSVPVAWRPPRASVGLAPPQPPASVPPPPPTPSPPVAALPAPPVPQPPRAIPPPQPPSPAVTLPPSPSAGLTPPRPLPPPPSPSRADGDADLLLLPPGVEAGDAPPEAPESPQGPPEGPSGLDPPSAPEFPEPPVLPGLPPFPPAPPPGEQPCVDFPETRDYNCTAWVEYPDEDFCAPDFYVPDPAGGPDLNVLRDVCPRSCGFCCTDPDTREEEPVPRACQNSCQVCAAQEPSPPAAPPPAAGGQGRRRLLGREKGKKAAGSEPRLNVANLNRDWKDSTLDRGMPNRKNVLDNLNEVLGKKSNANALGRFAGGDTYSQLETGSIIKSSHRVDIQPRYDISSGTAPAKGQKDTRTPVLMAGRGEKRQLRFAAVDYQEGPFSRGRVYVPRGYKVSAQVLAAGLRQSVSSGRPVSILPPATRVQGVTTFQSFAKLDPNDNTIGWTLVESKLSSHQPNGLDARATESHVMFSPNGGIRLSHPGADIAMATYDPDSRTVTATEGNRHWKPSSCGGTGARRSLLQGCGGNPSDGGGRGGDGSGAGPGGGGGRDCQTRYVRDSKGRRVKRRVCRRDSGSGRH</sequence>
<dbReference type="Proteomes" id="UP000612055">
    <property type="component" value="Unassembled WGS sequence"/>
</dbReference>
<feature type="compositionally biased region" description="Gly residues" evidence="1">
    <location>
        <begin position="836"/>
        <end position="862"/>
    </location>
</feature>
<evidence type="ECO:0000313" key="2">
    <source>
        <dbReference type="EMBL" id="KAG2484909.1"/>
    </source>
</evidence>